<evidence type="ECO:0000313" key="2">
    <source>
        <dbReference type="Proteomes" id="UP000000466"/>
    </source>
</evidence>
<sequence length="525" mass="59872">MDFKKNLSDHFKKFSASPFLFVGSGMSRRYLGAENWEELLKRFCKLIGENYTKIRSQADGDMMRIASILAQSYSDKWWDSDIKGGKEDAYSNHLLKMDSPIKIEISDYLKNIHENIREEYHTEIKLLSSSKIDGVITTNWDLFLESIFTEFSVFVGQDGLFSSRNHGIAEIYKIHGCSSEPNSLILTSEDYDRFRKKNPYLSSKLLTIFIEHPIIFLGYSLTDPHILEILEEIVECFPSDKIDALRENIIFVEWSADANEPVLTESIILKTLPVKLIRANSYVQIFEVLSEVKRRIPAHIFRQIKDELYELVVTNDPKGKLYVKEADDLDGTEGQHEFVVGYGAISKIKMSEGIAKQGIVGVTREDIVRDVIFDSGGYQAGSILFDAFPSIIKGQVNIPIYKYLNGAGLISEKGEVNSDGLCDAVKSRIGHGVEKFRPTGYEEKRSRGIPQVQEGIEQLYNAVDFNLFLRMAVFVPPEKVDLSDLESILKAHADDDFSTGERSQFIKIVCAYDFIKYSRRYEIKR</sequence>
<dbReference type="AlphaFoldDB" id="K4KMA9"/>
<evidence type="ECO:0000313" key="1">
    <source>
        <dbReference type="EMBL" id="AFU99370.1"/>
    </source>
</evidence>
<dbReference type="eggNOG" id="COG4088">
    <property type="taxonomic scope" value="Bacteria"/>
</dbReference>
<dbReference type="HOGENOM" id="CLU_037616_1_0_6"/>
<dbReference type="OrthoDB" id="95129at2"/>
<dbReference type="KEGG" id="saga:M5M_10965"/>
<dbReference type="Pfam" id="PF13289">
    <property type="entry name" value="SIR2_2"/>
    <property type="match status" value="1"/>
</dbReference>
<dbReference type="RefSeq" id="WP_015047534.1">
    <property type="nucleotide sequence ID" value="NC_018868.3"/>
</dbReference>
<dbReference type="STRING" id="1117647.M5M_10965"/>
<dbReference type="Proteomes" id="UP000000466">
    <property type="component" value="Chromosome"/>
</dbReference>
<keyword evidence="2" id="KW-1185">Reference proteome</keyword>
<name>K4KMA9_SIMAS</name>
<dbReference type="EMBL" id="CP003746">
    <property type="protein sequence ID" value="AFU99370.1"/>
    <property type="molecule type" value="Genomic_DNA"/>
</dbReference>
<proteinExistence type="predicted"/>
<reference evidence="1 2" key="1">
    <citation type="journal article" date="2013" name="Genome Announc.">
        <title>Complete genome sequence of Simiduia agarivorans SA1(T), a marine bacterium able to degrade a variety of polysaccharides.</title>
        <authorList>
            <person name="Lin S.Y."/>
            <person name="Shieh W.Y."/>
            <person name="Chen J.S."/>
            <person name="Tang S.L."/>
        </authorList>
    </citation>
    <scope>NUCLEOTIDE SEQUENCE [LARGE SCALE GENOMIC DNA]</scope>
    <source>
        <strain evidence="2">DSM 21679 / JCM 13881 / BCRC 17597 / SA1</strain>
    </source>
</reference>
<gene>
    <name evidence="1" type="ordered locus">M5M_10965</name>
</gene>
<accession>K4KMA9</accession>
<protein>
    <submittedName>
        <fullName evidence="1">Phage protein</fullName>
    </submittedName>
</protein>
<organism evidence="1 2">
    <name type="scientific">Simiduia agarivorans (strain DSM 21679 / JCM 13881 / BCRC 17597 / SA1)</name>
    <dbReference type="NCBI Taxonomy" id="1117647"/>
    <lineage>
        <taxon>Bacteria</taxon>
        <taxon>Pseudomonadati</taxon>
        <taxon>Pseudomonadota</taxon>
        <taxon>Gammaproteobacteria</taxon>
        <taxon>Cellvibrionales</taxon>
        <taxon>Cellvibrionaceae</taxon>
        <taxon>Simiduia</taxon>
    </lineage>
</organism>